<dbReference type="Pfam" id="PF16868">
    <property type="entry name" value="NMT1_3"/>
    <property type="match status" value="1"/>
</dbReference>
<sequence length="384" mass="41190">MIVRNGPALAGGALVAAALAVGLAVGGAARAQEATVPDTMMWSAYDVGSSGYTEASAVADAMIKTYGTRIRIMPSGTSIGRLLPLKTGRVQYGWLANEVYFATEAVFDFASNEWGPQDLRVLMGRPAGFGLGCAADAGIESIADVAGKRVSRIEANPSVNIKVAAILAFAGLTWDDVEVVEMPSYGAALRGVVEGTNDCAGGVPTAGTFRELEASSRGITWPDMPADNTEAWERLRAVAPFFAPTAETVGAGLSEETPAQLIAYRYPMITTYADTSEEDAYNFVKAMDETFDLYKNANPVMPRWTVESAGTTPADAPFHPGAIRYLTEIGVWTDADAAWNAQRLARMEQVRAAWDAAQEQALDQTIPAKEWPAFWESYRQQHLN</sequence>
<dbReference type="RefSeq" id="WP_184432120.1">
    <property type="nucleotide sequence ID" value="NZ_JACIGI010000005.1"/>
</dbReference>
<dbReference type="EMBL" id="JACIGI010000005">
    <property type="protein sequence ID" value="MBB4285175.1"/>
    <property type="molecule type" value="Genomic_DNA"/>
</dbReference>
<evidence type="ECO:0008006" key="4">
    <source>
        <dbReference type="Google" id="ProtNLM"/>
    </source>
</evidence>
<dbReference type="NCBIfam" id="TIGR02122">
    <property type="entry name" value="TRAP_TAXI"/>
    <property type="match status" value="1"/>
</dbReference>
<evidence type="ECO:0000256" key="1">
    <source>
        <dbReference type="SAM" id="SignalP"/>
    </source>
</evidence>
<dbReference type="SUPFAM" id="SSF53850">
    <property type="entry name" value="Periplasmic binding protein-like II"/>
    <property type="match status" value="1"/>
</dbReference>
<organism evidence="2 3">
    <name type="scientific">Roseospira goensis</name>
    <dbReference type="NCBI Taxonomy" id="391922"/>
    <lineage>
        <taxon>Bacteria</taxon>
        <taxon>Pseudomonadati</taxon>
        <taxon>Pseudomonadota</taxon>
        <taxon>Alphaproteobacteria</taxon>
        <taxon>Rhodospirillales</taxon>
        <taxon>Rhodospirillaceae</taxon>
        <taxon>Roseospira</taxon>
    </lineage>
</organism>
<feature type="chain" id="PRO_5030543817" description="TAXI family TRAP transporter solute-binding subunit" evidence="1">
    <location>
        <begin position="32"/>
        <end position="384"/>
    </location>
</feature>
<comment type="caution">
    <text evidence="2">The sequence shown here is derived from an EMBL/GenBank/DDBJ whole genome shotgun (WGS) entry which is preliminary data.</text>
</comment>
<reference evidence="2 3" key="1">
    <citation type="submission" date="2020-08" db="EMBL/GenBank/DDBJ databases">
        <title>Genome sequencing of Purple Non-Sulfur Bacteria from various extreme environments.</title>
        <authorList>
            <person name="Mayer M."/>
        </authorList>
    </citation>
    <scope>NUCLEOTIDE SEQUENCE [LARGE SCALE GENOMIC DNA]</scope>
    <source>
        <strain evidence="2 3">JA135</strain>
    </source>
</reference>
<gene>
    <name evidence="2" type="ORF">GGD88_000892</name>
</gene>
<dbReference type="InterPro" id="IPR011852">
    <property type="entry name" value="TRAP_TAXI"/>
</dbReference>
<accession>A0A7W6RYQ6</accession>
<dbReference type="Gene3D" id="3.40.190.10">
    <property type="entry name" value="Periplasmic binding protein-like II"/>
    <property type="match status" value="2"/>
</dbReference>
<dbReference type="AlphaFoldDB" id="A0A7W6RYQ6"/>
<evidence type="ECO:0000313" key="3">
    <source>
        <dbReference type="Proteomes" id="UP000555728"/>
    </source>
</evidence>
<dbReference type="PANTHER" id="PTHR42941">
    <property type="entry name" value="SLL1037 PROTEIN"/>
    <property type="match status" value="1"/>
</dbReference>
<dbReference type="Proteomes" id="UP000555728">
    <property type="component" value="Unassembled WGS sequence"/>
</dbReference>
<dbReference type="PANTHER" id="PTHR42941:SF1">
    <property type="entry name" value="SLL1037 PROTEIN"/>
    <property type="match status" value="1"/>
</dbReference>
<name>A0A7W6RYQ6_9PROT</name>
<protein>
    <recommendedName>
        <fullName evidence="4">TAXI family TRAP transporter solute-binding subunit</fullName>
    </recommendedName>
</protein>
<keyword evidence="3" id="KW-1185">Reference proteome</keyword>
<proteinExistence type="predicted"/>
<keyword evidence="1" id="KW-0732">Signal</keyword>
<evidence type="ECO:0000313" key="2">
    <source>
        <dbReference type="EMBL" id="MBB4285175.1"/>
    </source>
</evidence>
<feature type="signal peptide" evidence="1">
    <location>
        <begin position="1"/>
        <end position="31"/>
    </location>
</feature>